<dbReference type="InterPro" id="IPR036890">
    <property type="entry name" value="HATPase_C_sf"/>
</dbReference>
<dbReference type="EC" id="2.7.13.3" evidence="2"/>
<dbReference type="SMART" id="SM00387">
    <property type="entry name" value="HATPase_c"/>
    <property type="match status" value="1"/>
</dbReference>
<dbReference type="SUPFAM" id="SSF47384">
    <property type="entry name" value="Homodimeric domain of signal transducing histidine kinase"/>
    <property type="match status" value="1"/>
</dbReference>
<dbReference type="SUPFAM" id="SSF53850">
    <property type="entry name" value="Periplasmic binding protein-like II"/>
    <property type="match status" value="1"/>
</dbReference>
<dbReference type="InterPro" id="IPR005467">
    <property type="entry name" value="His_kinase_dom"/>
</dbReference>
<dbReference type="InterPro" id="IPR003594">
    <property type="entry name" value="HATPase_dom"/>
</dbReference>
<dbReference type="EMBL" id="RCHI01000003">
    <property type="protein sequence ID" value="RLL71706.1"/>
    <property type="molecule type" value="Genomic_DNA"/>
</dbReference>
<dbReference type="SMART" id="SM00388">
    <property type="entry name" value="HisKA"/>
    <property type="match status" value="1"/>
</dbReference>
<dbReference type="GO" id="GO:0000155">
    <property type="term" value="F:phosphorelay sensor kinase activity"/>
    <property type="evidence" value="ECO:0007669"/>
    <property type="project" value="InterPro"/>
</dbReference>
<feature type="domain" description="Histidine kinase" evidence="5">
    <location>
        <begin position="399"/>
        <end position="620"/>
    </location>
</feature>
<dbReference type="PRINTS" id="PR00344">
    <property type="entry name" value="BCTRLSENSOR"/>
</dbReference>
<dbReference type="Gene3D" id="3.30.565.10">
    <property type="entry name" value="Histidine kinase-like ATPase, C-terminal domain"/>
    <property type="match status" value="1"/>
</dbReference>
<reference evidence="6 7" key="1">
    <citation type="submission" date="2018-10" db="EMBL/GenBank/DDBJ databases">
        <title>Rhodobacter sp . BO-81.</title>
        <authorList>
            <person name="Im W.T."/>
        </authorList>
    </citation>
    <scope>NUCLEOTIDE SEQUENCE [LARGE SCALE GENOMIC DNA]</scope>
    <source>
        <strain evidence="6 7">BO-81</strain>
    </source>
</reference>
<dbReference type="PANTHER" id="PTHR43065:SF42">
    <property type="entry name" value="TWO-COMPONENT SENSOR PPRA"/>
    <property type="match status" value="1"/>
</dbReference>
<dbReference type="AlphaFoldDB" id="A0A421BTS7"/>
<dbReference type="Gene3D" id="1.10.287.130">
    <property type="match status" value="1"/>
</dbReference>
<proteinExistence type="predicted"/>
<dbReference type="CDD" id="cd00082">
    <property type="entry name" value="HisKA"/>
    <property type="match status" value="1"/>
</dbReference>
<gene>
    <name evidence="6" type="ORF">DYS74_03585</name>
</gene>
<evidence type="ECO:0000256" key="3">
    <source>
        <dbReference type="ARBA" id="ARBA00022553"/>
    </source>
</evidence>
<feature type="coiled-coil region" evidence="4">
    <location>
        <begin position="356"/>
        <end position="390"/>
    </location>
</feature>
<comment type="catalytic activity">
    <reaction evidence="1">
        <text>ATP + protein L-histidine = ADP + protein N-phospho-L-histidine.</text>
        <dbReference type="EC" id="2.7.13.3"/>
    </reaction>
</comment>
<dbReference type="Pfam" id="PF00512">
    <property type="entry name" value="HisKA"/>
    <property type="match status" value="1"/>
</dbReference>
<evidence type="ECO:0000256" key="1">
    <source>
        <dbReference type="ARBA" id="ARBA00000085"/>
    </source>
</evidence>
<dbReference type="Pfam" id="PF12974">
    <property type="entry name" value="Phosphonate-bd"/>
    <property type="match status" value="1"/>
</dbReference>
<dbReference type="InterPro" id="IPR003661">
    <property type="entry name" value="HisK_dim/P_dom"/>
</dbReference>
<sequence>MNRKGAASRPLSPGPRLRLCLGRTRARARVLGRIGAGWGLVVAALVACAAPAAQADVLRIGVLDYQGSEHSIAHWQATGAALNAALPGHRFELVALDIHALDAALDANSLDFVITNPGNYAELEYRHHVSRIATAEGDIPVASTLVTTEPLESYDDLSGRRLAVVAPEAFGGFQVLWRELYDHDTRLPGRIEPLVTGYPMQAAAQAVLDGKADAAVLRACLLEELQAADPGHWAGLHAFATRDLPEVPCAVSSRVYPGWPFAKTRHTDAALSKQVAIALLGMEGGNLWTVPLDYQPVHDLLRALRIGPYARTGPVSLSEFVEDYRDWLIALGIALMFWALYSVRIESLVRRRTAALDAANAGLVREIAERERLEEEERLHRRELEHVARLSILGEMASSIAHELNQPLSAIANYAQGCSMRLKFGTFTPEDMDRASTEIAAQAERAATVIRRIRAFVKKRESLRDPVDLNDMLRETAVLYEATVHRAGVRTELMLAGDLPVVFADRVQLQQVVLNLVQNAVEAMAETPAEEKRLLIRSARQADALKGAGVCISVRDRGTGLSPAAMARFAEAFYTTKPEGIGLGLALSRSIVEAHGGWLRAETPADGCGLRVSMWLPAQEDA</sequence>
<name>A0A421BTS7_9RHOB</name>
<evidence type="ECO:0000256" key="4">
    <source>
        <dbReference type="SAM" id="Coils"/>
    </source>
</evidence>
<protein>
    <recommendedName>
        <fullName evidence="2">histidine kinase</fullName>
        <ecNumber evidence="2">2.7.13.3</ecNumber>
    </recommendedName>
</protein>
<dbReference type="InterPro" id="IPR036097">
    <property type="entry name" value="HisK_dim/P_sf"/>
</dbReference>
<dbReference type="Pfam" id="PF02518">
    <property type="entry name" value="HATPase_c"/>
    <property type="match status" value="1"/>
</dbReference>
<dbReference type="PANTHER" id="PTHR43065">
    <property type="entry name" value="SENSOR HISTIDINE KINASE"/>
    <property type="match status" value="1"/>
</dbReference>
<dbReference type="Gene3D" id="3.40.190.10">
    <property type="entry name" value="Periplasmic binding protein-like II"/>
    <property type="match status" value="1"/>
</dbReference>
<keyword evidence="7" id="KW-1185">Reference proteome</keyword>
<comment type="caution">
    <text evidence="6">The sequence shown here is derived from an EMBL/GenBank/DDBJ whole genome shotgun (WGS) entry which is preliminary data.</text>
</comment>
<evidence type="ECO:0000259" key="5">
    <source>
        <dbReference type="PROSITE" id="PS50109"/>
    </source>
</evidence>
<organism evidence="6 7">
    <name type="scientific">Paenirhodobacter hankyongi</name>
    <dbReference type="NCBI Taxonomy" id="2294033"/>
    <lineage>
        <taxon>Bacteria</taxon>
        <taxon>Pseudomonadati</taxon>
        <taxon>Pseudomonadota</taxon>
        <taxon>Alphaproteobacteria</taxon>
        <taxon>Rhodobacterales</taxon>
        <taxon>Rhodobacter group</taxon>
        <taxon>Paenirhodobacter</taxon>
    </lineage>
</organism>
<dbReference type="PROSITE" id="PS50109">
    <property type="entry name" value="HIS_KIN"/>
    <property type="match status" value="1"/>
</dbReference>
<evidence type="ECO:0000313" key="6">
    <source>
        <dbReference type="EMBL" id="RLL71706.1"/>
    </source>
</evidence>
<keyword evidence="4" id="KW-0175">Coiled coil</keyword>
<keyword evidence="3" id="KW-0597">Phosphoprotein</keyword>
<evidence type="ECO:0000256" key="2">
    <source>
        <dbReference type="ARBA" id="ARBA00012438"/>
    </source>
</evidence>
<evidence type="ECO:0000313" key="7">
    <source>
        <dbReference type="Proteomes" id="UP000279673"/>
    </source>
</evidence>
<dbReference type="SUPFAM" id="SSF55874">
    <property type="entry name" value="ATPase domain of HSP90 chaperone/DNA topoisomerase II/histidine kinase"/>
    <property type="match status" value="1"/>
</dbReference>
<dbReference type="Proteomes" id="UP000279673">
    <property type="component" value="Unassembled WGS sequence"/>
</dbReference>
<accession>A0A421BTS7</accession>
<dbReference type="InterPro" id="IPR004358">
    <property type="entry name" value="Sig_transdc_His_kin-like_C"/>
</dbReference>